<dbReference type="InterPro" id="IPR036504">
    <property type="entry name" value="CGI121/TPRKB_sf"/>
</dbReference>
<dbReference type="PANTHER" id="PTHR15840:SF10">
    <property type="entry name" value="EKC_KEOPS COMPLEX SUBUNIT TPRKB"/>
    <property type="match status" value="1"/>
</dbReference>
<comment type="similarity">
    <text evidence="2 8">Belongs to the CGI121/TPRKB family.</text>
</comment>
<dbReference type="SUPFAM" id="SSF143870">
    <property type="entry name" value="PF0523-like"/>
    <property type="match status" value="1"/>
</dbReference>
<dbReference type="GO" id="GO:0000408">
    <property type="term" value="C:EKC/KEOPS complex"/>
    <property type="evidence" value="ECO:0007669"/>
    <property type="project" value="TreeGrafter"/>
</dbReference>
<proteinExistence type="inferred from homology"/>
<protein>
    <recommendedName>
        <fullName evidence="4">EKC/KEOPS complex subunit CGI121</fullName>
    </recommendedName>
    <alternativeName>
        <fullName evidence="3">EKC/KEOPS complex subunit cgi121</fullName>
    </alternativeName>
</protein>
<dbReference type="GO" id="GO:0002949">
    <property type="term" value="P:tRNA threonylcarbamoyladenosine modification"/>
    <property type="evidence" value="ECO:0007669"/>
    <property type="project" value="TreeGrafter"/>
</dbReference>
<dbReference type="GO" id="GO:0005829">
    <property type="term" value="C:cytosol"/>
    <property type="evidence" value="ECO:0007669"/>
    <property type="project" value="TreeGrafter"/>
</dbReference>
<keyword evidence="5" id="KW-0819">tRNA processing</keyword>
<evidence type="ECO:0000256" key="4">
    <source>
        <dbReference type="ARBA" id="ARBA00016009"/>
    </source>
</evidence>
<evidence type="ECO:0000256" key="5">
    <source>
        <dbReference type="ARBA" id="ARBA00022694"/>
    </source>
</evidence>
<name>A0AAN6IVT3_EXODE</name>
<sequence>MVQQLHLAHTPANLALYVAVYRDVENVTFLREQLLAGNAEFEYAFIDASMVVSTKHALAAAFRAINDYMNDRLKSRNIHSEIVFSLSPNNNIGEAFRRFGVSETARDLLVMKVAMTPQITLESVSQHFSTHIQGNEVPFDDATFQQTADFDRIRKVYKLSTLAPRTKKGGPVPKVDGAVNGDAALTNGDKANFNETRNLEVQILGLMALRGAT</sequence>
<accession>A0AAN6IVT3</accession>
<comment type="function">
    <text evidence="7">Component of the EKC/KEOPS complex that is required for the formation of a threonylcarbamoyl group on adenosine at position 37 (t(6)A37) in tRNAs that read codons beginning with adenine. The complex is probably involved in the transfer of the threonylcarbamoyl moiety of threonylcarbamoyl-AMP (TC-AMP) to the N6 group of A37. CGI121 acts as an allosteric effector that regulates the t(6)A activity of the complex. The EKC/KEOPS complex also promotes both telomere uncapping and telomere elongation. The complex is required for efficient recruitment of transcriptional coactivators. CGI121 is not required for tRNA modification.</text>
</comment>
<dbReference type="PANTHER" id="PTHR15840">
    <property type="entry name" value="CGI-121 FAMILY MEMBER"/>
    <property type="match status" value="1"/>
</dbReference>
<evidence type="ECO:0000256" key="6">
    <source>
        <dbReference type="ARBA" id="ARBA00023242"/>
    </source>
</evidence>
<evidence type="ECO:0000313" key="9">
    <source>
        <dbReference type="EMBL" id="KAJ8992507.1"/>
    </source>
</evidence>
<evidence type="ECO:0000256" key="8">
    <source>
        <dbReference type="RuleBase" id="RU004398"/>
    </source>
</evidence>
<evidence type="ECO:0000313" key="10">
    <source>
        <dbReference type="Proteomes" id="UP001161757"/>
    </source>
</evidence>
<reference evidence="9" key="1">
    <citation type="submission" date="2023-01" db="EMBL/GenBank/DDBJ databases">
        <title>Exophiala dermititidis isolated from Cystic Fibrosis Patient.</title>
        <authorList>
            <person name="Kurbessoian T."/>
            <person name="Crocker A."/>
            <person name="Murante D."/>
            <person name="Hogan D.A."/>
            <person name="Stajich J.E."/>
        </authorList>
    </citation>
    <scope>NUCLEOTIDE SEQUENCE</scope>
    <source>
        <strain evidence="9">Ex8</strain>
    </source>
</reference>
<dbReference type="AlphaFoldDB" id="A0AAN6IVT3"/>
<comment type="caution">
    <text evidence="9">The sequence shown here is derived from an EMBL/GenBank/DDBJ whole genome shotgun (WGS) entry which is preliminary data.</text>
</comment>
<dbReference type="InterPro" id="IPR013926">
    <property type="entry name" value="CGI121/TPRKB"/>
</dbReference>
<evidence type="ECO:0000256" key="3">
    <source>
        <dbReference type="ARBA" id="ARBA00015316"/>
    </source>
</evidence>
<evidence type="ECO:0000256" key="1">
    <source>
        <dbReference type="ARBA" id="ARBA00004123"/>
    </source>
</evidence>
<organism evidence="9 10">
    <name type="scientific">Exophiala dermatitidis</name>
    <name type="common">Black yeast-like fungus</name>
    <name type="synonym">Wangiella dermatitidis</name>
    <dbReference type="NCBI Taxonomy" id="5970"/>
    <lineage>
        <taxon>Eukaryota</taxon>
        <taxon>Fungi</taxon>
        <taxon>Dikarya</taxon>
        <taxon>Ascomycota</taxon>
        <taxon>Pezizomycotina</taxon>
        <taxon>Eurotiomycetes</taxon>
        <taxon>Chaetothyriomycetidae</taxon>
        <taxon>Chaetothyriales</taxon>
        <taxon>Herpotrichiellaceae</taxon>
        <taxon>Exophiala</taxon>
    </lineage>
</organism>
<dbReference type="Proteomes" id="UP001161757">
    <property type="component" value="Unassembled WGS sequence"/>
</dbReference>
<comment type="subcellular location">
    <subcellularLocation>
        <location evidence="1">Nucleus</location>
    </subcellularLocation>
</comment>
<dbReference type="Gene3D" id="3.30.2380.10">
    <property type="entry name" value="CGI121/TPRKB"/>
    <property type="match status" value="1"/>
</dbReference>
<evidence type="ECO:0000256" key="2">
    <source>
        <dbReference type="ARBA" id="ARBA00005546"/>
    </source>
</evidence>
<gene>
    <name evidence="9" type="ORF">HRR80_003606</name>
</gene>
<dbReference type="EMBL" id="JAJGCB010000005">
    <property type="protein sequence ID" value="KAJ8992507.1"/>
    <property type="molecule type" value="Genomic_DNA"/>
</dbReference>
<evidence type="ECO:0000256" key="7">
    <source>
        <dbReference type="ARBA" id="ARBA00025043"/>
    </source>
</evidence>
<dbReference type="Pfam" id="PF08617">
    <property type="entry name" value="CGI-121"/>
    <property type="match status" value="1"/>
</dbReference>
<dbReference type="GO" id="GO:0005634">
    <property type="term" value="C:nucleus"/>
    <property type="evidence" value="ECO:0007669"/>
    <property type="project" value="UniProtKB-SubCell"/>
</dbReference>
<keyword evidence="6 8" id="KW-0539">Nucleus</keyword>